<proteinExistence type="predicted"/>
<dbReference type="AlphaFoldDB" id="A0A8J5XI59"/>
<dbReference type="EMBL" id="JAGTXO010000015">
    <property type="protein sequence ID" value="KAG8463635.1"/>
    <property type="molecule type" value="Genomic_DNA"/>
</dbReference>
<gene>
    <name evidence="1" type="ORF">KFE25_003908</name>
</gene>
<organism evidence="1 2">
    <name type="scientific">Diacronema lutheri</name>
    <name type="common">Unicellular marine alga</name>
    <name type="synonym">Monochrysis lutheri</name>
    <dbReference type="NCBI Taxonomy" id="2081491"/>
    <lineage>
        <taxon>Eukaryota</taxon>
        <taxon>Haptista</taxon>
        <taxon>Haptophyta</taxon>
        <taxon>Pavlovophyceae</taxon>
        <taxon>Pavlovales</taxon>
        <taxon>Pavlovaceae</taxon>
        <taxon>Diacronema</taxon>
    </lineage>
</organism>
<protein>
    <submittedName>
        <fullName evidence="1">Uncharacterized protein</fullName>
    </submittedName>
</protein>
<reference evidence="1" key="1">
    <citation type="submission" date="2021-05" db="EMBL/GenBank/DDBJ databases">
        <title>The genome of the haptophyte Pavlova lutheri (Diacronema luteri, Pavlovales) - a model for lipid biosynthesis in eukaryotic algae.</title>
        <authorList>
            <person name="Hulatt C.J."/>
            <person name="Posewitz M.C."/>
        </authorList>
    </citation>
    <scope>NUCLEOTIDE SEQUENCE</scope>
    <source>
        <strain evidence="1">NIVA-4/92</strain>
    </source>
</reference>
<evidence type="ECO:0000313" key="2">
    <source>
        <dbReference type="Proteomes" id="UP000751190"/>
    </source>
</evidence>
<evidence type="ECO:0000313" key="1">
    <source>
        <dbReference type="EMBL" id="KAG8463635.1"/>
    </source>
</evidence>
<comment type="caution">
    <text evidence="1">The sequence shown here is derived from an EMBL/GenBank/DDBJ whole genome shotgun (WGS) entry which is preliminary data.</text>
</comment>
<dbReference type="Proteomes" id="UP000751190">
    <property type="component" value="Unassembled WGS sequence"/>
</dbReference>
<keyword evidence="2" id="KW-1185">Reference proteome</keyword>
<accession>A0A8J5XI59</accession>
<sequence length="214" mass="23989">MSESFVVFAHERRADTVTRPHGLDAQQGREWPSAELIWRQSRPRPAPVARLHATIRRPGSAPHADGALRHAATLTWPDQSEARASLARAQLSYTLARDTLGHANVLRTTADRTSAMNDFRRGCEMPFSYLKAAAEYEQAADAFDELLQEKARPDCTLRRQRMITRARERGEALSAPLPLAVSRTRAIKHGTDARAPRLRMPGEVRERQAPGLVR</sequence>
<name>A0A8J5XI59_DIALT</name>